<keyword evidence="1" id="KW-1133">Transmembrane helix</keyword>
<keyword evidence="1" id="KW-0812">Transmembrane</keyword>
<dbReference type="Proteomes" id="UP001057877">
    <property type="component" value="Chromosome"/>
</dbReference>
<proteinExistence type="predicted"/>
<dbReference type="EMBL" id="CP091430">
    <property type="protein sequence ID" value="UVI30048.1"/>
    <property type="molecule type" value="Genomic_DNA"/>
</dbReference>
<evidence type="ECO:0000313" key="2">
    <source>
        <dbReference type="EMBL" id="UVI30048.1"/>
    </source>
</evidence>
<evidence type="ECO:0000256" key="1">
    <source>
        <dbReference type="SAM" id="Phobius"/>
    </source>
</evidence>
<dbReference type="RefSeq" id="WP_258386118.1">
    <property type="nucleotide sequence ID" value="NZ_CP091430.1"/>
</dbReference>
<feature type="transmembrane region" description="Helical" evidence="1">
    <location>
        <begin position="21"/>
        <end position="41"/>
    </location>
</feature>
<evidence type="ECO:0000313" key="3">
    <source>
        <dbReference type="Proteomes" id="UP001057877"/>
    </source>
</evidence>
<organism evidence="2 3">
    <name type="scientific">Paenibacillus spongiae</name>
    <dbReference type="NCBI Taxonomy" id="2909671"/>
    <lineage>
        <taxon>Bacteria</taxon>
        <taxon>Bacillati</taxon>
        <taxon>Bacillota</taxon>
        <taxon>Bacilli</taxon>
        <taxon>Bacillales</taxon>
        <taxon>Paenibacillaceae</taxon>
        <taxon>Paenibacillus</taxon>
    </lineage>
</organism>
<name>A0ABY5SBH1_9BACL</name>
<keyword evidence="1" id="KW-0472">Membrane</keyword>
<accession>A0ABY5SBH1</accession>
<keyword evidence="3" id="KW-1185">Reference proteome</keyword>
<gene>
    <name evidence="2" type="ORF">L1F29_32500</name>
</gene>
<reference evidence="2" key="1">
    <citation type="submission" date="2022-01" db="EMBL/GenBank/DDBJ databases">
        <title>Paenibacillus spongiae sp. nov., isolated from marine sponge.</title>
        <authorList>
            <person name="Li Z."/>
            <person name="Zhang M."/>
        </authorList>
    </citation>
    <scope>NUCLEOTIDE SEQUENCE</scope>
    <source>
        <strain evidence="2">PHS-Z3</strain>
    </source>
</reference>
<protein>
    <submittedName>
        <fullName evidence="2">Signal peptide protein</fullName>
    </submittedName>
</protein>
<sequence>MIDYRKRRPQGGNDGSRLLPLLFGGIFFIIIIGIFSNSSLFSGSESSPVMDSADYMTTAVAEDTTALPWDYRVVEGTVGDLIGSDMTVLPDNDLLPNDNNYATGDKVWTLQYMAAHMITNSNGRNDVTLTGWKPIKSFKSEAAAKADLDKLKIQLNSEVDLVGVYKTELDGKQRQFAVLTLPSGNQIKQPIDEQRYESLKDAKKVNVILEEVHDFANYDMAYAKFRGWAS</sequence>